<evidence type="ECO:0000313" key="8">
    <source>
        <dbReference type="Proteomes" id="UP001629244"/>
    </source>
</evidence>
<feature type="transmembrane region" description="Helical" evidence="5">
    <location>
        <begin position="33"/>
        <end position="52"/>
    </location>
</feature>
<evidence type="ECO:0000256" key="4">
    <source>
        <dbReference type="ARBA" id="ARBA00023136"/>
    </source>
</evidence>
<dbReference type="Pfam" id="PF02656">
    <property type="entry name" value="DUF202"/>
    <property type="match status" value="1"/>
</dbReference>
<feature type="domain" description="DUF202" evidence="6">
    <location>
        <begin position="22"/>
        <end position="86"/>
    </location>
</feature>
<keyword evidence="2 5" id="KW-0812">Transmembrane</keyword>
<dbReference type="InterPro" id="IPR003807">
    <property type="entry name" value="DUF202"/>
</dbReference>
<evidence type="ECO:0000256" key="5">
    <source>
        <dbReference type="SAM" id="Phobius"/>
    </source>
</evidence>
<proteinExistence type="predicted"/>
<feature type="transmembrane region" description="Helical" evidence="5">
    <location>
        <begin position="105"/>
        <end position="124"/>
    </location>
</feature>
<comment type="subcellular location">
    <subcellularLocation>
        <location evidence="1">Endomembrane system</location>
        <topology evidence="1">Multi-pass membrane protein</topology>
    </subcellularLocation>
</comment>
<organism evidence="7 8">
    <name type="scientific">Sphingomonas plantiphila</name>
    <dbReference type="NCBI Taxonomy" id="3163295"/>
    <lineage>
        <taxon>Bacteria</taxon>
        <taxon>Pseudomonadati</taxon>
        <taxon>Pseudomonadota</taxon>
        <taxon>Alphaproteobacteria</taxon>
        <taxon>Sphingomonadales</taxon>
        <taxon>Sphingomonadaceae</taxon>
        <taxon>Sphingomonas</taxon>
    </lineage>
</organism>
<evidence type="ECO:0000256" key="3">
    <source>
        <dbReference type="ARBA" id="ARBA00022989"/>
    </source>
</evidence>
<accession>A0ABW8YP38</accession>
<sequence length="130" mass="14169">MADDTPSRSELAEDRTDLAEDRTLLANERTFSGWARTALATIGIGLGFHVLFGALEPAWLPRVIATIFIALGVAIIWMAERRACAIQARLSAHNIHTLRSLNMRLIAWVYTVGALALLVALWLIDGAATS</sequence>
<protein>
    <submittedName>
        <fullName evidence="7">DUF202 domain-containing protein</fullName>
    </submittedName>
</protein>
<name>A0ABW8YP38_9SPHN</name>
<dbReference type="Proteomes" id="UP001629244">
    <property type="component" value="Unassembled WGS sequence"/>
</dbReference>
<keyword evidence="8" id="KW-1185">Reference proteome</keyword>
<keyword evidence="3 5" id="KW-1133">Transmembrane helix</keyword>
<dbReference type="EMBL" id="JBELQC010000001">
    <property type="protein sequence ID" value="MFL9840931.1"/>
    <property type="molecule type" value="Genomic_DNA"/>
</dbReference>
<feature type="transmembrane region" description="Helical" evidence="5">
    <location>
        <begin position="58"/>
        <end position="79"/>
    </location>
</feature>
<reference evidence="7 8" key="1">
    <citation type="submission" date="2024-06" db="EMBL/GenBank/DDBJ databases">
        <authorList>
            <person name="Kaempfer P."/>
            <person name="Viver T."/>
        </authorList>
    </citation>
    <scope>NUCLEOTIDE SEQUENCE [LARGE SCALE GENOMIC DNA]</scope>
    <source>
        <strain evidence="7 8">ST-64</strain>
    </source>
</reference>
<gene>
    <name evidence="7" type="ORF">ABS767_08165</name>
</gene>
<dbReference type="RefSeq" id="WP_408077850.1">
    <property type="nucleotide sequence ID" value="NZ_JBELQC010000001.1"/>
</dbReference>
<evidence type="ECO:0000259" key="6">
    <source>
        <dbReference type="Pfam" id="PF02656"/>
    </source>
</evidence>
<evidence type="ECO:0000256" key="2">
    <source>
        <dbReference type="ARBA" id="ARBA00022692"/>
    </source>
</evidence>
<evidence type="ECO:0000256" key="1">
    <source>
        <dbReference type="ARBA" id="ARBA00004127"/>
    </source>
</evidence>
<comment type="caution">
    <text evidence="7">The sequence shown here is derived from an EMBL/GenBank/DDBJ whole genome shotgun (WGS) entry which is preliminary data.</text>
</comment>
<keyword evidence="4 5" id="KW-0472">Membrane</keyword>
<evidence type="ECO:0000313" key="7">
    <source>
        <dbReference type="EMBL" id="MFL9840931.1"/>
    </source>
</evidence>